<sequence length="286" mass="29269">MYTLSSPTVLATDAACHPAARDLLATLSATFRLTDAALTHLGLAVLDVAPGERAAAWRALDGLDARTPTTPTLLRTASHGGPGSARTLARSRLGRVTDVVRLVTREAVAWPDAPGVAVSGGDVVPASAAAAAGVVGVWWTSPGLAARDALVLGRPWHAGLGEVEVPLVEPSASHGPRADAVADLCRALARREVTLDRLAEVGWPPGRWARAMHAGAWAAYGTGRLRAQLVAVLDVTAALVGAEPDPDPVLLRAALPTLHALTVAAVVGDVLDAEPLAELHLGAAAL</sequence>
<evidence type="ECO:0000313" key="2">
    <source>
        <dbReference type="Proteomes" id="UP000317046"/>
    </source>
</evidence>
<dbReference type="RefSeq" id="WP_141372625.1">
    <property type="nucleotide sequence ID" value="NZ_BJLR01000028.1"/>
</dbReference>
<organism evidence="1 2">
    <name type="scientific">Cellulomonas cellasea</name>
    <dbReference type="NCBI Taxonomy" id="43670"/>
    <lineage>
        <taxon>Bacteria</taxon>
        <taxon>Bacillati</taxon>
        <taxon>Actinomycetota</taxon>
        <taxon>Actinomycetes</taxon>
        <taxon>Micrococcales</taxon>
        <taxon>Cellulomonadaceae</taxon>
        <taxon>Cellulomonas</taxon>
    </lineage>
</organism>
<protein>
    <submittedName>
        <fullName evidence="1">Uncharacterized protein</fullName>
    </submittedName>
</protein>
<reference evidence="1" key="1">
    <citation type="submission" date="2019-06" db="EMBL/GenBank/DDBJ databases">
        <title>Whole genome shotgun sequence of Cellulomonas cellasea NBRC 3753.</title>
        <authorList>
            <person name="Hosoyama A."/>
            <person name="Uohara A."/>
            <person name="Ohji S."/>
            <person name="Ichikawa N."/>
        </authorList>
    </citation>
    <scope>NUCLEOTIDE SEQUENCE [LARGE SCALE GENOMIC DNA]</scope>
    <source>
        <strain evidence="1">NBRC 3753</strain>
    </source>
</reference>
<dbReference type="AlphaFoldDB" id="A0A4Y3KX53"/>
<dbReference type="EMBL" id="BJLR01000028">
    <property type="protein sequence ID" value="GEA88969.1"/>
    <property type="molecule type" value="Genomic_DNA"/>
</dbReference>
<accession>A0A4Y3KX53</accession>
<proteinExistence type="predicted"/>
<name>A0A4Y3KX53_9CELL</name>
<comment type="caution">
    <text evidence="1">The sequence shown here is derived from an EMBL/GenBank/DDBJ whole genome shotgun (WGS) entry which is preliminary data.</text>
</comment>
<dbReference type="Proteomes" id="UP000317046">
    <property type="component" value="Unassembled WGS sequence"/>
</dbReference>
<evidence type="ECO:0000313" key="1">
    <source>
        <dbReference type="EMBL" id="GEA88969.1"/>
    </source>
</evidence>
<keyword evidence="2" id="KW-1185">Reference proteome</keyword>
<gene>
    <name evidence="1" type="ORF">CCE01nite_29180</name>
</gene>